<dbReference type="OrthoDB" id="75724at2759"/>
<name>A0A2P6NYB8_9EUKA</name>
<dbReference type="PANTHER" id="PTHR45824:SF29">
    <property type="entry name" value="GH16843P"/>
    <property type="match status" value="1"/>
</dbReference>
<reference evidence="2 3" key="1">
    <citation type="journal article" date="2018" name="Genome Biol. Evol.">
        <title>Multiple Roots of Fruiting Body Formation in Amoebozoa.</title>
        <authorList>
            <person name="Hillmann F."/>
            <person name="Forbes G."/>
            <person name="Novohradska S."/>
            <person name="Ferling I."/>
            <person name="Riege K."/>
            <person name="Groth M."/>
            <person name="Westermann M."/>
            <person name="Marz M."/>
            <person name="Spaller T."/>
            <person name="Winckler T."/>
            <person name="Schaap P."/>
            <person name="Glockner G."/>
        </authorList>
    </citation>
    <scope>NUCLEOTIDE SEQUENCE [LARGE SCALE GENOMIC DNA]</scope>
    <source>
        <strain evidence="2 3">Jena</strain>
    </source>
</reference>
<dbReference type="STRING" id="1890364.A0A2P6NYB8"/>
<protein>
    <recommendedName>
        <fullName evidence="1">CRAL-TRIO domain-containing protein</fullName>
    </recommendedName>
</protein>
<dbReference type="SUPFAM" id="SSF52087">
    <property type="entry name" value="CRAL/TRIO domain"/>
    <property type="match status" value="1"/>
</dbReference>
<dbReference type="PANTHER" id="PTHR45824">
    <property type="entry name" value="GH16843P"/>
    <property type="match status" value="1"/>
</dbReference>
<dbReference type="Gene3D" id="3.40.525.10">
    <property type="entry name" value="CRAL-TRIO lipid binding domain"/>
    <property type="match status" value="1"/>
</dbReference>
<evidence type="ECO:0000313" key="3">
    <source>
        <dbReference type="Proteomes" id="UP000241769"/>
    </source>
</evidence>
<evidence type="ECO:0000259" key="1">
    <source>
        <dbReference type="PROSITE" id="PS50191"/>
    </source>
</evidence>
<dbReference type="GO" id="GO:0008526">
    <property type="term" value="F:phosphatidylinositol transfer activity"/>
    <property type="evidence" value="ECO:0007669"/>
    <property type="project" value="TreeGrafter"/>
</dbReference>
<dbReference type="Pfam" id="PF00650">
    <property type="entry name" value="CRAL_TRIO"/>
    <property type="match status" value="1"/>
</dbReference>
<accession>A0A2P6NYB8</accession>
<evidence type="ECO:0000313" key="2">
    <source>
        <dbReference type="EMBL" id="PRP88953.1"/>
    </source>
</evidence>
<dbReference type="PROSITE" id="PS50191">
    <property type="entry name" value="CRAL_TRIO"/>
    <property type="match status" value="1"/>
</dbReference>
<comment type="caution">
    <text evidence="2">The sequence shown here is derived from an EMBL/GenBank/DDBJ whole genome shotgun (WGS) entry which is preliminary data.</text>
</comment>
<proteinExistence type="predicted"/>
<gene>
    <name evidence="2" type="ORF">PROFUN_02231</name>
</gene>
<dbReference type="InterPro" id="IPR036865">
    <property type="entry name" value="CRAL-TRIO_dom_sf"/>
</dbReference>
<dbReference type="InterPro" id="IPR001251">
    <property type="entry name" value="CRAL-TRIO_dom"/>
</dbReference>
<dbReference type="Proteomes" id="UP000241769">
    <property type="component" value="Unassembled WGS sequence"/>
</dbReference>
<organism evidence="2 3">
    <name type="scientific">Planoprotostelium fungivorum</name>
    <dbReference type="NCBI Taxonomy" id="1890364"/>
    <lineage>
        <taxon>Eukaryota</taxon>
        <taxon>Amoebozoa</taxon>
        <taxon>Evosea</taxon>
        <taxon>Variosea</taxon>
        <taxon>Cavosteliida</taxon>
        <taxon>Cavosteliaceae</taxon>
        <taxon>Planoprotostelium</taxon>
    </lineage>
</organism>
<feature type="domain" description="CRAL-TRIO" evidence="1">
    <location>
        <begin position="77"/>
        <end position="229"/>
    </location>
</feature>
<dbReference type="EMBL" id="MDYQ01000006">
    <property type="protein sequence ID" value="PRP88953.1"/>
    <property type="molecule type" value="Genomic_DNA"/>
</dbReference>
<dbReference type="InParanoid" id="A0A2P6NYB8"/>
<dbReference type="CDD" id="cd00170">
    <property type="entry name" value="SEC14"/>
    <property type="match status" value="1"/>
</dbReference>
<sequence>MTTTDTRVTIDSVSPGDQEVVKQLRNQLEAHNCPEHKLYTDLYLANVLKDRSFEYTLEKLVNAITWRRGYGQLSLEQLSSRVAVEALEWRGPDPQGRPILFVRPHLQHWSNLDTDAEIRFHMYRVEEGIAKMPPHVTQFVVVVDASEFNTKMLNLSFVKGLTEMMTSGYPDRLADLYIAPTNMAIRAIFYMVSPLLPKTIRSKIHLEKNLHDGDLLTAHPHQARQPRRE</sequence>
<keyword evidence="3" id="KW-1185">Reference proteome</keyword>
<dbReference type="InterPro" id="IPR052578">
    <property type="entry name" value="PI_Transfer_CRAL-TRIO"/>
</dbReference>
<dbReference type="AlphaFoldDB" id="A0A2P6NYB8"/>